<feature type="signal peptide" evidence="2">
    <location>
        <begin position="1"/>
        <end position="25"/>
    </location>
</feature>
<organism evidence="3 4">
    <name type="scientific">Bordetella bronchiseptica 253</name>
    <dbReference type="NCBI Taxonomy" id="568707"/>
    <lineage>
        <taxon>Bacteria</taxon>
        <taxon>Pseudomonadati</taxon>
        <taxon>Pseudomonadota</taxon>
        <taxon>Betaproteobacteria</taxon>
        <taxon>Burkholderiales</taxon>
        <taxon>Alcaligenaceae</taxon>
        <taxon>Bordetella</taxon>
    </lineage>
</organism>
<dbReference type="HOGENOM" id="CLU_026974_4_1_4"/>
<gene>
    <name evidence="3" type="ORF">BN112_0514</name>
</gene>
<dbReference type="GeneID" id="56478809"/>
<dbReference type="OrthoDB" id="8874923at2"/>
<name>A0A0C6P1F1_BORBO</name>
<dbReference type="GO" id="GO:0015888">
    <property type="term" value="P:thiamine transport"/>
    <property type="evidence" value="ECO:0007669"/>
    <property type="project" value="TreeGrafter"/>
</dbReference>
<dbReference type="PANTHER" id="PTHR30006:SF2">
    <property type="entry name" value="ABC TRANSPORTER SUBSTRATE-BINDING PROTEIN"/>
    <property type="match status" value="1"/>
</dbReference>
<dbReference type="SUPFAM" id="SSF53850">
    <property type="entry name" value="Periplasmic binding protein-like II"/>
    <property type="match status" value="1"/>
</dbReference>
<proteinExistence type="predicted"/>
<dbReference type="GO" id="GO:0030288">
    <property type="term" value="C:outer membrane-bounded periplasmic space"/>
    <property type="evidence" value="ECO:0007669"/>
    <property type="project" value="TreeGrafter"/>
</dbReference>
<protein>
    <submittedName>
        <fullName evidence="3">Putative ABC transporter, periplasmic solute-binding protein</fullName>
    </submittedName>
</protein>
<evidence type="ECO:0000313" key="3">
    <source>
        <dbReference type="EMBL" id="CCJ52432.1"/>
    </source>
</evidence>
<dbReference type="Pfam" id="PF13416">
    <property type="entry name" value="SBP_bac_8"/>
    <property type="match status" value="1"/>
</dbReference>
<dbReference type="GO" id="GO:0030975">
    <property type="term" value="F:thiamine binding"/>
    <property type="evidence" value="ECO:0007669"/>
    <property type="project" value="TreeGrafter"/>
</dbReference>
<dbReference type="Gene3D" id="3.40.190.10">
    <property type="entry name" value="Periplasmic binding protein-like II"/>
    <property type="match status" value="2"/>
</dbReference>
<reference evidence="3 4" key="1">
    <citation type="journal article" date="2012" name="BMC Genomics">
        <title>Comparative genomics of the classical Bordetella subspecies: the evolution and exchange of virulence-associated diversity amongst closely related pathogens.</title>
        <authorList>
            <person name="Park J."/>
            <person name="Zhang Y."/>
            <person name="Buboltz A.M."/>
            <person name="Zhang X."/>
            <person name="Schuster S.C."/>
            <person name="Ahuja U."/>
            <person name="Liu M."/>
            <person name="Miller J.F."/>
            <person name="Sebaihia M."/>
            <person name="Bentley S.D."/>
            <person name="Parkhill J."/>
            <person name="Harvill E.T."/>
        </authorList>
    </citation>
    <scope>NUCLEOTIDE SEQUENCE [LARGE SCALE GENOMIC DNA]</scope>
    <source>
        <strain evidence="3 4">253</strain>
    </source>
</reference>
<sequence length="350" mass="38579">MNITQRFAKWALAASMLGASAAVPAQDITMATWGGGVGKAWREAYAEPFMKASKLEVKIVEVPTPEAQVRAQKGAPKFNAVLSSLFEAAQMYEDGLLEDFDMADFPALKNVPDKYLLKAPNGRLIGVSTYFAYYGIAVNTDLAKPADFASWKNLADPKWAGKLSVTRPVYSSAYDLTIMSVAEGGSERDTAKGLELLTALGKNALTMYSSMAQMNQLLQRGEVAAAPYYSTRIWQMQRDGQRNVELVVPKEGALMLPYLVVVPKGAQGREHYMKWLEYVGQPEGQQRIAEIAGYMPLNSQARLSPAAEKELGQPLDKLRDQLYQPDWNLIAKTRKTRIEAVERAMAGAAR</sequence>
<evidence type="ECO:0000313" key="4">
    <source>
        <dbReference type="Proteomes" id="UP000007564"/>
    </source>
</evidence>
<dbReference type="PANTHER" id="PTHR30006">
    <property type="entry name" value="THIAMINE-BINDING PERIPLASMIC PROTEIN-RELATED"/>
    <property type="match status" value="1"/>
</dbReference>
<dbReference type="Proteomes" id="UP000007564">
    <property type="component" value="Chromosome"/>
</dbReference>
<evidence type="ECO:0000256" key="2">
    <source>
        <dbReference type="SAM" id="SignalP"/>
    </source>
</evidence>
<dbReference type="CDD" id="cd13589">
    <property type="entry name" value="PBP2_polyamine_RpCGA009"/>
    <property type="match status" value="1"/>
</dbReference>
<keyword evidence="1 2" id="KW-0732">Signal</keyword>
<dbReference type="InterPro" id="IPR006059">
    <property type="entry name" value="SBP"/>
</dbReference>
<dbReference type="GO" id="GO:0030976">
    <property type="term" value="F:thiamine pyrophosphate binding"/>
    <property type="evidence" value="ECO:0007669"/>
    <property type="project" value="TreeGrafter"/>
</dbReference>
<feature type="chain" id="PRO_5002189771" evidence="2">
    <location>
        <begin position="26"/>
        <end position="350"/>
    </location>
</feature>
<accession>A0A0C6P1F1</accession>
<dbReference type="AlphaFoldDB" id="A0A0C6P1F1"/>
<dbReference type="KEGG" id="bbh:BN112_0514"/>
<dbReference type="EMBL" id="HE965806">
    <property type="protein sequence ID" value="CCJ52432.1"/>
    <property type="molecule type" value="Genomic_DNA"/>
</dbReference>
<evidence type="ECO:0000256" key="1">
    <source>
        <dbReference type="ARBA" id="ARBA00022729"/>
    </source>
</evidence>
<dbReference type="RefSeq" id="WP_003811608.1">
    <property type="nucleotide sequence ID" value="NC_019382.1"/>
</dbReference>